<dbReference type="Gene3D" id="3.40.640.10">
    <property type="entry name" value="Type I PLP-dependent aspartate aminotransferase-like (Major domain)"/>
    <property type="match status" value="1"/>
</dbReference>
<dbReference type="HAMAP" id="MF_03050">
    <property type="entry name" value="MOCOS"/>
    <property type="match status" value="1"/>
</dbReference>
<keyword evidence="2 4" id="KW-0663">Pyridoxal phosphate</keyword>
<dbReference type="Pfam" id="PF00266">
    <property type="entry name" value="Aminotran_5"/>
    <property type="match status" value="2"/>
</dbReference>
<evidence type="ECO:0000313" key="7">
    <source>
        <dbReference type="Proteomes" id="UP001165740"/>
    </source>
</evidence>
<evidence type="ECO:0000256" key="3">
    <source>
        <dbReference type="ARBA" id="ARBA00023150"/>
    </source>
</evidence>
<reference evidence="8" key="1">
    <citation type="submission" date="2025-08" db="UniProtKB">
        <authorList>
            <consortium name="RefSeq"/>
        </authorList>
    </citation>
    <scope>IDENTIFICATION</scope>
</reference>
<evidence type="ECO:0000256" key="1">
    <source>
        <dbReference type="ARBA" id="ARBA00022679"/>
    </source>
</evidence>
<sequence length="865" mass="95924">MMYNYLVEDARNQEFPQLKDAVYVDHAGATLYSSSQVDAVHHDLMSHLYGNPHSHNASSKLSTDTIDQIRYRVLKFFKTNPEEYNLIFTSGCTASLRIVADCFTFSTEKEDSQSAGVFCYLEDNHTSVQGMREVVAGRCQGIYCLDENEMTTALTNQTPTSVNHAETQENSSSVDSDHYPTSSATAQSLFAYPAQSNFSGKKHPLKWIKHIQEKGLNLPGRSSSRSEKWFVVLDAAAYVSTSELNLSITKPDFVTVSFYKIFGYPTGLGALLVSKSAAGTLRKTYFGGGTVAMSTAKERFHAFWKSLPERFEDGTLPFLNIISLKHGLDTVQKLAGGMLNLSKHVLAVTQYFYHNLKSLKHGNGHPLAVIYGSQTFEELSSQGGIVTFNLKRSDGKFIGYAEVDKFAQLHDVHLRTGCFCNIGACQFYLGLSSKVIKENFAAGHVCGDNVDLINGQPTGAVRISFGYMSTIADARACLRFISDSFLENPSSIPVFPDPSWYKKDVNQPTSEPVIQPTSEPHQKNDLCTHDGTSLSDRVNGPVSSMSTNEIRASSVSMTCSLTERKVTDIYLYPIKSCGAFRVSEWEMSSKGLLYDREWVLVNDTGVTIGQKREPKICLLSPYIDLTNKKLILSFPGSSSFELPLDQDATFDATANFCTNKVCGDRVNTFDCGDAVSDWLSENLGTSGIRLLRQQEDDTRASKLKDKELVASEDKDKPKLSMANESQLLLVTRPSVRELQKKMVELGQVDDAEDTRVPTSPADITEDNLVLRFRGNVVIDGGEAFEEDNWSTLLVSDQTIVCQGPCSRCQMICMDQETGQKSREPLRTLGLWRGKKVPFGVHARMLPSAEDSRQFLRVGDTVLIKQ</sequence>
<feature type="region of interest" description="Disordered" evidence="5">
    <location>
        <begin position="156"/>
        <end position="178"/>
    </location>
</feature>
<feature type="active site" evidence="4">
    <location>
        <position position="420"/>
    </location>
</feature>
<dbReference type="AlphaFoldDB" id="A0A9W2YBZ4"/>
<feature type="modified residue" description="N6-(pyridoxal phosphate)lysine" evidence="4">
    <location>
        <position position="260"/>
    </location>
</feature>
<dbReference type="SUPFAM" id="SSF141673">
    <property type="entry name" value="MOSC N-terminal domain-like"/>
    <property type="match status" value="1"/>
</dbReference>
<dbReference type="InterPro" id="IPR005303">
    <property type="entry name" value="MOCOS_middle"/>
</dbReference>
<dbReference type="InterPro" id="IPR015421">
    <property type="entry name" value="PyrdxlP-dep_Trfase_major"/>
</dbReference>
<evidence type="ECO:0000256" key="4">
    <source>
        <dbReference type="HAMAP-Rule" id="MF_03050"/>
    </source>
</evidence>
<comment type="catalytic activity">
    <reaction evidence="4">
        <text>Mo-molybdopterin + L-cysteine + AH2 = thio-Mo-molybdopterin + L-alanine + A + H2O</text>
        <dbReference type="Rhea" id="RHEA:42636"/>
        <dbReference type="ChEBI" id="CHEBI:13193"/>
        <dbReference type="ChEBI" id="CHEBI:15377"/>
        <dbReference type="ChEBI" id="CHEBI:17499"/>
        <dbReference type="ChEBI" id="CHEBI:35235"/>
        <dbReference type="ChEBI" id="CHEBI:57972"/>
        <dbReference type="ChEBI" id="CHEBI:71302"/>
        <dbReference type="ChEBI" id="CHEBI:82685"/>
        <dbReference type="EC" id="2.8.1.9"/>
    </reaction>
</comment>
<dbReference type="EC" id="2.8.1.9" evidence="4"/>
<comment type="cofactor">
    <cofactor evidence="4">
        <name>pyridoxal 5'-phosphate</name>
        <dbReference type="ChEBI" id="CHEBI:597326"/>
    </cofactor>
</comment>
<accession>A0A9W2YBZ4</accession>
<protein>
    <recommendedName>
        <fullName evidence="4">Molybdenum cofactor sulfurase</fullName>
        <shortName evidence="4">MCS</shortName>
        <shortName evidence="4">MOS</shortName>
        <shortName evidence="4">MoCo sulfurase</shortName>
        <ecNumber evidence="4">2.8.1.9</ecNumber>
    </recommendedName>
    <alternativeName>
        <fullName evidence="4">Molybdenum cofactor sulfurtransferase</fullName>
    </alternativeName>
</protein>
<dbReference type="Pfam" id="PF03476">
    <property type="entry name" value="MOSC_N"/>
    <property type="match status" value="1"/>
</dbReference>
<dbReference type="Pfam" id="PF03473">
    <property type="entry name" value="MOSC"/>
    <property type="match status" value="1"/>
</dbReference>
<evidence type="ECO:0000313" key="8">
    <source>
        <dbReference type="RefSeq" id="XP_055860219.1"/>
    </source>
</evidence>
<dbReference type="GO" id="GO:0016829">
    <property type="term" value="F:lyase activity"/>
    <property type="evidence" value="ECO:0007669"/>
    <property type="project" value="UniProtKB-UniRule"/>
</dbReference>
<proteinExistence type="inferred from homology"/>
<dbReference type="PROSITE" id="PS51340">
    <property type="entry name" value="MOSC"/>
    <property type="match status" value="1"/>
</dbReference>
<keyword evidence="3 4" id="KW-0501">Molybdenum cofactor biosynthesis</keyword>
<dbReference type="GeneID" id="106051148"/>
<dbReference type="SUPFAM" id="SSF53383">
    <property type="entry name" value="PLP-dependent transferases"/>
    <property type="match status" value="1"/>
</dbReference>
<dbReference type="PANTHER" id="PTHR14237:SF80">
    <property type="entry name" value="MOLYBDENUM COFACTOR SULFURASE"/>
    <property type="match status" value="1"/>
</dbReference>
<dbReference type="PANTHER" id="PTHR14237">
    <property type="entry name" value="MOLYBDOPTERIN COFACTOR SULFURASE MOSC"/>
    <property type="match status" value="1"/>
</dbReference>
<dbReference type="GO" id="GO:0030151">
    <property type="term" value="F:molybdenum ion binding"/>
    <property type="evidence" value="ECO:0007669"/>
    <property type="project" value="UniProtKB-UniRule"/>
</dbReference>
<dbReference type="OMA" id="PCTRCQM"/>
<organism evidence="7 8">
    <name type="scientific">Biomphalaria glabrata</name>
    <name type="common">Bloodfluke planorb</name>
    <name type="synonym">Freshwater snail</name>
    <dbReference type="NCBI Taxonomy" id="6526"/>
    <lineage>
        <taxon>Eukaryota</taxon>
        <taxon>Metazoa</taxon>
        <taxon>Spiralia</taxon>
        <taxon>Lophotrochozoa</taxon>
        <taxon>Mollusca</taxon>
        <taxon>Gastropoda</taxon>
        <taxon>Heterobranchia</taxon>
        <taxon>Euthyneura</taxon>
        <taxon>Panpulmonata</taxon>
        <taxon>Hygrophila</taxon>
        <taxon>Lymnaeoidea</taxon>
        <taxon>Planorbidae</taxon>
        <taxon>Biomphalaria</taxon>
    </lineage>
</organism>
<keyword evidence="7" id="KW-1185">Reference proteome</keyword>
<dbReference type="InterPro" id="IPR028886">
    <property type="entry name" value="MoCo_sulfurase"/>
</dbReference>
<dbReference type="OrthoDB" id="420046at2759"/>
<evidence type="ECO:0000256" key="5">
    <source>
        <dbReference type="SAM" id="MobiDB-lite"/>
    </source>
</evidence>
<comment type="similarity">
    <text evidence="4">Belongs to the class-V pyridoxal-phosphate-dependent aminotransferase family. MOCOS subfamily.</text>
</comment>
<name>A0A9W2YBZ4_BIOGL</name>
<keyword evidence="1 4" id="KW-0808">Transferase</keyword>
<evidence type="ECO:0000259" key="6">
    <source>
        <dbReference type="PROSITE" id="PS51340"/>
    </source>
</evidence>
<dbReference type="GO" id="GO:0008265">
    <property type="term" value="F:molybdenum cofactor sulfurtransferase activity"/>
    <property type="evidence" value="ECO:0007669"/>
    <property type="project" value="UniProtKB-UniRule"/>
</dbReference>
<gene>
    <name evidence="8" type="primary">LOC106051148</name>
</gene>
<dbReference type="GO" id="GO:0006777">
    <property type="term" value="P:Mo-molybdopterin cofactor biosynthetic process"/>
    <property type="evidence" value="ECO:0007669"/>
    <property type="project" value="UniProtKB-UniRule"/>
</dbReference>
<dbReference type="InterPro" id="IPR000192">
    <property type="entry name" value="Aminotrans_V_dom"/>
</dbReference>
<dbReference type="InterPro" id="IPR015424">
    <property type="entry name" value="PyrdxlP-dep_Trfase"/>
</dbReference>
<dbReference type="GO" id="GO:0030170">
    <property type="term" value="F:pyridoxal phosphate binding"/>
    <property type="evidence" value="ECO:0007669"/>
    <property type="project" value="UniProtKB-UniRule"/>
</dbReference>
<feature type="domain" description="MOSC" evidence="6">
    <location>
        <begin position="688"/>
        <end position="864"/>
    </location>
</feature>
<evidence type="ECO:0000256" key="2">
    <source>
        <dbReference type="ARBA" id="ARBA00022898"/>
    </source>
</evidence>
<dbReference type="RefSeq" id="XP_055860219.1">
    <property type="nucleotide sequence ID" value="XM_056004244.1"/>
</dbReference>
<comment type="function">
    <text evidence="4">Sulfurates the molybdenum cofactor. Sulfation of molybdenum is essential for xanthine dehydrogenase (XDH) and aldehyde oxidase (ADO) enzymes in which molybdenum cofactor is liganded by 1 oxygen and 1 sulfur atom in active form.</text>
</comment>
<dbReference type="Proteomes" id="UP001165740">
    <property type="component" value="Chromosome 11"/>
</dbReference>
<dbReference type="InterPro" id="IPR005302">
    <property type="entry name" value="MoCF_Sase_C"/>
</dbReference>